<dbReference type="InterPro" id="IPR008166">
    <property type="entry name" value="Glyco_transf_92"/>
</dbReference>
<sequence length="498" mass="58102">MIKKYGHWVILILILYVIAVMYMISTLRSDTASTLGNYYKGQRSAVQTGENRNADKKTINSVIVESAEDDLLNPNVRRNILIERSNNEDKQNDDTSSLPHKTAAKQPTNGLKLTNVSFIPIGNRFHVYSAYFDDRLPDSYIRIIGTGPRNKPKHKSGFWCIYKQQTQRLNRNSTIATEIRLSETCENHKKNNSFYMLSCLVPKIIVKEFRKNGISRVLIGADKSRYNGITMVVVNNSPFRAKNKSMSTFSMCVPSLYGYPKPLHFVEFIELSRQLGVEHFVFYTQSITHEIKNILKFYETQGIVTILHWNIPNPDDIWNYGQSAAVADCLYRNMFKYKIVSFNDIDEFIIPRHLKSWETMLVYLEKQNLRRTKNVAAYKFKSVFFHGNSEYLTSERRMFKTLNNILRTSEESAIRTKLWVYPETVFELGIHHLSHAIKSDLETIEVDSEMALVHHYRRCDDVYDMKCGNFIDDYTAQRYGEMLIYNTRNVLRRVKEDL</sequence>
<name>A0AAN8FWH7_PATCE</name>
<evidence type="ECO:0000256" key="5">
    <source>
        <dbReference type="ARBA" id="ARBA00022692"/>
    </source>
</evidence>
<keyword evidence="4 8" id="KW-0808">Transferase</keyword>
<dbReference type="EMBL" id="JAZGQO010000021">
    <property type="protein sequence ID" value="KAK6165577.1"/>
    <property type="molecule type" value="Genomic_DNA"/>
</dbReference>
<gene>
    <name evidence="10" type="ORF">SNE40_022481</name>
</gene>
<accession>A0AAN8FWH7</accession>
<dbReference type="PANTHER" id="PTHR21461:SF69">
    <property type="entry name" value="GLYCOSYLTRANSFERASE FAMILY 92 PROTEIN"/>
    <property type="match status" value="1"/>
</dbReference>
<evidence type="ECO:0000256" key="7">
    <source>
        <dbReference type="ARBA" id="ARBA00023136"/>
    </source>
</evidence>
<dbReference type="Proteomes" id="UP001347796">
    <property type="component" value="Unassembled WGS sequence"/>
</dbReference>
<protein>
    <recommendedName>
        <fullName evidence="8">Glycosyltransferase family 92 protein</fullName>
        <ecNumber evidence="8">2.4.1.-</ecNumber>
    </recommendedName>
</protein>
<evidence type="ECO:0000256" key="4">
    <source>
        <dbReference type="ARBA" id="ARBA00022679"/>
    </source>
</evidence>
<keyword evidence="11" id="KW-1185">Reference proteome</keyword>
<keyword evidence="7 8" id="KW-0472">Membrane</keyword>
<evidence type="ECO:0000313" key="10">
    <source>
        <dbReference type="EMBL" id="KAK6165577.1"/>
    </source>
</evidence>
<organism evidence="10 11">
    <name type="scientific">Patella caerulea</name>
    <name type="common">Rayed Mediterranean limpet</name>
    <dbReference type="NCBI Taxonomy" id="87958"/>
    <lineage>
        <taxon>Eukaryota</taxon>
        <taxon>Metazoa</taxon>
        <taxon>Spiralia</taxon>
        <taxon>Lophotrochozoa</taxon>
        <taxon>Mollusca</taxon>
        <taxon>Gastropoda</taxon>
        <taxon>Patellogastropoda</taxon>
        <taxon>Patelloidea</taxon>
        <taxon>Patellidae</taxon>
        <taxon>Patella</taxon>
    </lineage>
</organism>
<comment type="caution">
    <text evidence="10">The sequence shown here is derived from an EMBL/GenBank/DDBJ whole genome shotgun (WGS) entry which is preliminary data.</text>
</comment>
<keyword evidence="6 8" id="KW-1133">Transmembrane helix</keyword>
<proteinExistence type="inferred from homology"/>
<keyword evidence="5 8" id="KW-0812">Transmembrane</keyword>
<dbReference type="GO" id="GO:0016020">
    <property type="term" value="C:membrane"/>
    <property type="evidence" value="ECO:0007669"/>
    <property type="project" value="UniProtKB-SubCell"/>
</dbReference>
<evidence type="ECO:0000256" key="2">
    <source>
        <dbReference type="ARBA" id="ARBA00007647"/>
    </source>
</evidence>
<comment type="similarity">
    <text evidence="2 8">Belongs to the glycosyltransferase 92 family.</text>
</comment>
<evidence type="ECO:0000256" key="3">
    <source>
        <dbReference type="ARBA" id="ARBA00022676"/>
    </source>
</evidence>
<evidence type="ECO:0000256" key="6">
    <source>
        <dbReference type="ARBA" id="ARBA00022989"/>
    </source>
</evidence>
<dbReference type="GO" id="GO:0016757">
    <property type="term" value="F:glycosyltransferase activity"/>
    <property type="evidence" value="ECO:0007669"/>
    <property type="project" value="UniProtKB-UniRule"/>
</dbReference>
<evidence type="ECO:0000256" key="8">
    <source>
        <dbReference type="RuleBase" id="RU366017"/>
    </source>
</evidence>
<dbReference type="AlphaFoldDB" id="A0AAN8FWH7"/>
<dbReference type="EC" id="2.4.1.-" evidence="8"/>
<feature type="transmembrane region" description="Helical" evidence="8">
    <location>
        <begin position="7"/>
        <end position="24"/>
    </location>
</feature>
<reference evidence="10 11" key="1">
    <citation type="submission" date="2024-01" db="EMBL/GenBank/DDBJ databases">
        <title>The genome of the rayed Mediterranean limpet Patella caerulea (Linnaeus, 1758).</title>
        <authorList>
            <person name="Anh-Thu Weber A."/>
            <person name="Halstead-Nussloch G."/>
        </authorList>
    </citation>
    <scope>NUCLEOTIDE SEQUENCE [LARGE SCALE GENOMIC DNA]</scope>
    <source>
        <strain evidence="10">AATW-2023a</strain>
        <tissue evidence="10">Whole specimen</tissue>
    </source>
</reference>
<evidence type="ECO:0000313" key="11">
    <source>
        <dbReference type="Proteomes" id="UP001347796"/>
    </source>
</evidence>
<dbReference type="PANTHER" id="PTHR21461">
    <property type="entry name" value="GLYCOSYLTRANSFERASE FAMILY 92 PROTEIN"/>
    <property type="match status" value="1"/>
</dbReference>
<comment type="subcellular location">
    <subcellularLocation>
        <location evidence="1">Membrane</location>
        <topology evidence="1">Single-pass membrane protein</topology>
    </subcellularLocation>
</comment>
<dbReference type="Pfam" id="PF01697">
    <property type="entry name" value="Glyco_transf_92"/>
    <property type="match status" value="1"/>
</dbReference>
<dbReference type="GO" id="GO:0005737">
    <property type="term" value="C:cytoplasm"/>
    <property type="evidence" value="ECO:0007669"/>
    <property type="project" value="TreeGrafter"/>
</dbReference>
<feature type="region of interest" description="Disordered" evidence="9">
    <location>
        <begin position="82"/>
        <end position="106"/>
    </location>
</feature>
<evidence type="ECO:0000256" key="1">
    <source>
        <dbReference type="ARBA" id="ARBA00004167"/>
    </source>
</evidence>
<evidence type="ECO:0000256" key="9">
    <source>
        <dbReference type="SAM" id="MobiDB-lite"/>
    </source>
</evidence>
<keyword evidence="3 8" id="KW-0328">Glycosyltransferase</keyword>
<feature type="compositionally biased region" description="Polar residues" evidence="9">
    <location>
        <begin position="94"/>
        <end position="106"/>
    </location>
</feature>